<keyword evidence="2" id="KW-1185">Reference proteome</keyword>
<evidence type="ECO:0000313" key="1">
    <source>
        <dbReference type="EMBL" id="AUG88386.1"/>
    </source>
</evidence>
<dbReference type="Proteomes" id="UP000240283">
    <property type="component" value="Segment"/>
</dbReference>
<evidence type="ECO:0000313" key="2">
    <source>
        <dbReference type="Proteomes" id="UP000240283"/>
    </source>
</evidence>
<protein>
    <submittedName>
        <fullName evidence="1">Uncharacterized protein</fullName>
    </submittedName>
</protein>
<reference evidence="1 2" key="1">
    <citation type="submission" date="2017-12" db="EMBL/GenBank/DDBJ databases">
        <title>Genomic analysis of a novel phage Vp_R1 lytic to Vibrio parahaemolyticus.</title>
        <authorList>
            <person name="Ren H."/>
            <person name="Li Z."/>
        </authorList>
    </citation>
    <scope>NUCLEOTIDE SEQUENCE [LARGE SCALE GENOMIC DNA]</scope>
</reference>
<proteinExistence type="predicted"/>
<accession>A0A2H5BQG4</accession>
<gene>
    <name evidence="1" type="ORF">VPR_022</name>
</gene>
<sequence>MSDKEEVLFKLRDAIQEAEKWGLVRTEDGTVITGAIVDKDGGITLVEE</sequence>
<organism evidence="1 2">
    <name type="scientific">Vibrio phage Vp_R1</name>
    <dbReference type="NCBI Taxonomy" id="2059867"/>
    <lineage>
        <taxon>Viruses</taxon>
        <taxon>Duplodnaviria</taxon>
        <taxon>Heunggongvirae</taxon>
        <taxon>Uroviricota</taxon>
        <taxon>Caudoviricetes</taxon>
        <taxon>Grimontviridae</taxon>
        <taxon>Dalianvirus</taxon>
        <taxon>Dalianvirus R1</taxon>
    </lineage>
</organism>
<dbReference type="EMBL" id="MG603697">
    <property type="protein sequence ID" value="AUG88386.1"/>
    <property type="molecule type" value="Genomic_DNA"/>
</dbReference>
<name>A0A2H5BQG4_9CAUD</name>